<reference evidence="2" key="2">
    <citation type="submission" date="2016-10" db="EMBL/GenBank/DDBJ databases">
        <authorList>
            <person name="de Groot N.N."/>
        </authorList>
    </citation>
    <scope>NUCLEOTIDE SEQUENCE [LARGE SCALE GENOMIC DNA]</scope>
    <source>
        <strain evidence="2">ATCC 20501</strain>
    </source>
</reference>
<dbReference type="Proteomes" id="UP000199690">
    <property type="component" value="Unassembled WGS sequence"/>
</dbReference>
<dbReference type="Proteomes" id="UP000236729">
    <property type="component" value="Unassembled WGS sequence"/>
</dbReference>
<evidence type="ECO:0000313" key="4">
    <source>
        <dbReference type="Proteomes" id="UP000199690"/>
    </source>
</evidence>
<keyword evidence="4" id="KW-1185">Reference proteome</keyword>
<evidence type="ECO:0000313" key="2">
    <source>
        <dbReference type="EMBL" id="SEG00612.1"/>
    </source>
</evidence>
<dbReference type="PANTHER" id="PTHR36437:SF2">
    <property type="entry name" value="GLYOXALASE_BLEOMYCIN RESISTANCE PROTEIN_DIOXYGENASE"/>
    <property type="match status" value="1"/>
</dbReference>
<proteinExistence type="predicted"/>
<dbReference type="RefSeq" id="WP_093353423.1">
    <property type="nucleotide sequence ID" value="NZ_FNVB01000002.1"/>
</dbReference>
<dbReference type="InterPro" id="IPR029068">
    <property type="entry name" value="Glyas_Bleomycin-R_OHBP_Dase"/>
</dbReference>
<dbReference type="Gene3D" id="3.10.180.10">
    <property type="entry name" value="2,3-Dihydroxybiphenyl 1,2-Dioxygenase, domain 1"/>
    <property type="match status" value="1"/>
</dbReference>
<protein>
    <submittedName>
        <fullName evidence="2">Catechol 2,3-dioxygenase</fullName>
    </submittedName>
</protein>
<organism evidence="2 5">
    <name type="scientific">Saccharopolyspora kobensis</name>
    <dbReference type="NCBI Taxonomy" id="146035"/>
    <lineage>
        <taxon>Bacteria</taxon>
        <taxon>Bacillati</taxon>
        <taxon>Actinomycetota</taxon>
        <taxon>Actinomycetes</taxon>
        <taxon>Pseudonocardiales</taxon>
        <taxon>Pseudonocardiaceae</taxon>
        <taxon>Saccharopolyspora</taxon>
    </lineage>
</organism>
<feature type="domain" description="VOC" evidence="1">
    <location>
        <begin position="5"/>
        <end position="120"/>
    </location>
</feature>
<dbReference type="InterPro" id="IPR004360">
    <property type="entry name" value="Glyas_Fos-R_dOase_dom"/>
</dbReference>
<dbReference type="GO" id="GO:0051213">
    <property type="term" value="F:dioxygenase activity"/>
    <property type="evidence" value="ECO:0007669"/>
    <property type="project" value="UniProtKB-KW"/>
</dbReference>
<dbReference type="SMR" id="A0A1H5WM99"/>
<dbReference type="InterPro" id="IPR037523">
    <property type="entry name" value="VOC_core"/>
</dbReference>
<dbReference type="EMBL" id="FNVB01000002">
    <property type="protein sequence ID" value="SEG00612.1"/>
    <property type="molecule type" value="Genomic_DNA"/>
</dbReference>
<reference evidence="4 5" key="1">
    <citation type="submission" date="2016-10" db="EMBL/GenBank/DDBJ databases">
        <authorList>
            <person name="Varghese N."/>
            <person name="Submissions S."/>
        </authorList>
    </citation>
    <scope>NUCLEOTIDE SEQUENCE [LARGE SCALE GENOMIC DNA]</scope>
    <source>
        <strain evidence="5">ATCC 20501</strain>
        <strain evidence="3 4">CGMCC 4.3529</strain>
    </source>
</reference>
<keyword evidence="2" id="KW-0223">Dioxygenase</keyword>
<dbReference type="Pfam" id="PF00903">
    <property type="entry name" value="Glyoxalase"/>
    <property type="match status" value="1"/>
</dbReference>
<evidence type="ECO:0000259" key="1">
    <source>
        <dbReference type="PROSITE" id="PS51819"/>
    </source>
</evidence>
<gene>
    <name evidence="2" type="ORF">SAMN02982929_01239</name>
    <name evidence="3" type="ORF">SAMN05216506_106214</name>
</gene>
<accession>A0A1I1V2X7</accession>
<keyword evidence="2" id="KW-0560">Oxidoreductase</keyword>
<dbReference type="SUPFAM" id="SSF54593">
    <property type="entry name" value="Glyoxalase/Bleomycin resistance protein/Dihydroxybiphenyl dioxygenase"/>
    <property type="match status" value="1"/>
</dbReference>
<sequence length="130" mass="13790">MRISRLQFVSVPVSDQARSRDFYVDVLGFELVVDVAGPHGRFLMVAPPGSPSGVVLVDFPVAGMELSGPVHLQFHTEDVDADVAELRAAGVQAGDAQAMPWGRATSFTDPDGNAISLLEPSRMGDRPAAT</sequence>
<dbReference type="PROSITE" id="PS51819">
    <property type="entry name" value="VOC"/>
    <property type="match status" value="1"/>
</dbReference>
<dbReference type="AlphaFoldDB" id="A0A1H5WM99"/>
<accession>A0A1H5WM99</accession>
<dbReference type="PANTHER" id="PTHR36437">
    <property type="entry name" value="GLYOXALASE/BLEOMYCIN RESISTANCE PROTEIN/DIOXYGENASE"/>
    <property type="match status" value="1"/>
</dbReference>
<name>A0A1H5WM99_9PSEU</name>
<evidence type="ECO:0000313" key="3">
    <source>
        <dbReference type="EMBL" id="SFD77376.1"/>
    </source>
</evidence>
<dbReference type="EMBL" id="FOME01000006">
    <property type="protein sequence ID" value="SFD77376.1"/>
    <property type="molecule type" value="Genomic_DNA"/>
</dbReference>
<evidence type="ECO:0000313" key="5">
    <source>
        <dbReference type="Proteomes" id="UP000236729"/>
    </source>
</evidence>